<organism evidence="14 15">
    <name type="scientific">Gordoniibacillus kamchatkensis</name>
    <dbReference type="NCBI Taxonomy" id="1590651"/>
    <lineage>
        <taxon>Bacteria</taxon>
        <taxon>Bacillati</taxon>
        <taxon>Bacillota</taxon>
        <taxon>Bacilli</taxon>
        <taxon>Bacillales</taxon>
        <taxon>Paenibacillaceae</taxon>
        <taxon>Gordoniibacillus</taxon>
    </lineage>
</organism>
<evidence type="ECO:0000256" key="3">
    <source>
        <dbReference type="ARBA" id="ARBA00013017"/>
    </source>
</evidence>
<evidence type="ECO:0000313" key="14">
    <source>
        <dbReference type="EMBL" id="KIL39679.1"/>
    </source>
</evidence>
<evidence type="ECO:0000256" key="2">
    <source>
        <dbReference type="ARBA" id="ARBA00011245"/>
    </source>
</evidence>
<comment type="catalytic activity">
    <reaction evidence="12">
        <text>a hydroperoxide + [thioredoxin]-dithiol = an alcohol + [thioredoxin]-disulfide + H2O</text>
        <dbReference type="Rhea" id="RHEA:62620"/>
        <dbReference type="Rhea" id="RHEA-COMP:10698"/>
        <dbReference type="Rhea" id="RHEA-COMP:10700"/>
        <dbReference type="ChEBI" id="CHEBI:15377"/>
        <dbReference type="ChEBI" id="CHEBI:29950"/>
        <dbReference type="ChEBI" id="CHEBI:30879"/>
        <dbReference type="ChEBI" id="CHEBI:35924"/>
        <dbReference type="ChEBI" id="CHEBI:50058"/>
        <dbReference type="EC" id="1.11.1.24"/>
    </reaction>
</comment>
<dbReference type="EMBL" id="JXAK01000033">
    <property type="protein sequence ID" value="KIL39679.1"/>
    <property type="molecule type" value="Genomic_DNA"/>
</dbReference>
<dbReference type="RefSeq" id="WP_041049048.1">
    <property type="nucleotide sequence ID" value="NZ_JXAK01000033.1"/>
</dbReference>
<keyword evidence="7" id="KW-1015">Disulfide bond</keyword>
<dbReference type="InterPro" id="IPR036249">
    <property type="entry name" value="Thioredoxin-like_sf"/>
</dbReference>
<name>A0ABR5AF93_9BACL</name>
<evidence type="ECO:0000256" key="6">
    <source>
        <dbReference type="ARBA" id="ARBA00023002"/>
    </source>
</evidence>
<evidence type="ECO:0000256" key="8">
    <source>
        <dbReference type="ARBA" id="ARBA00023284"/>
    </source>
</evidence>
<dbReference type="Pfam" id="PF00578">
    <property type="entry name" value="AhpC-TSA"/>
    <property type="match status" value="1"/>
</dbReference>
<dbReference type="InterPro" id="IPR050924">
    <property type="entry name" value="Peroxiredoxin_BCP/PrxQ"/>
</dbReference>
<dbReference type="Gene3D" id="3.40.30.10">
    <property type="entry name" value="Glutaredoxin"/>
    <property type="match status" value="1"/>
</dbReference>
<keyword evidence="8" id="KW-0676">Redox-active center</keyword>
<dbReference type="PIRSF" id="PIRSF000239">
    <property type="entry name" value="AHPC"/>
    <property type="match status" value="1"/>
</dbReference>
<dbReference type="EC" id="1.11.1.24" evidence="3"/>
<dbReference type="InterPro" id="IPR000866">
    <property type="entry name" value="AhpC/TSA"/>
</dbReference>
<dbReference type="SUPFAM" id="SSF52833">
    <property type="entry name" value="Thioredoxin-like"/>
    <property type="match status" value="1"/>
</dbReference>
<keyword evidence="15" id="KW-1185">Reference proteome</keyword>
<sequence>MNITTGELAPQFQFVTGNGDIMRLSDFQGKYVVLYFYPRDLTPSCTAQACDFRDHFEEFTLLNVVIIGISTDPMKTHGKFIKKYNLPFLLVSDEDHAISELYGAWKLKSMYGKTYMGIERSSFLINPKGILIHEWRKVKVPGHISNILKYLKDVIA</sequence>
<dbReference type="Proteomes" id="UP000031967">
    <property type="component" value="Unassembled WGS sequence"/>
</dbReference>
<comment type="similarity">
    <text evidence="10">Belongs to the peroxiredoxin family. BCP/PrxQ subfamily.</text>
</comment>
<comment type="function">
    <text evidence="1">Thiol-specific peroxidase that catalyzes the reduction of hydrogen peroxide and organic hydroperoxides to water and alcohols, respectively. Plays a role in cell protection against oxidative stress by detoxifying peroxides and as sensor of hydrogen peroxide-mediated signaling events.</text>
</comment>
<keyword evidence="5" id="KW-0049">Antioxidant</keyword>
<proteinExistence type="inferred from homology"/>
<reference evidence="14 15" key="1">
    <citation type="submission" date="2014-12" db="EMBL/GenBank/DDBJ databases">
        <title>Draft genome sequence of Paenibacillus kamchatkensis strain B-2647.</title>
        <authorList>
            <person name="Karlyshev A.V."/>
            <person name="Kudryashova E.B."/>
        </authorList>
    </citation>
    <scope>NUCLEOTIDE SEQUENCE [LARGE SCALE GENOMIC DNA]</scope>
    <source>
        <strain evidence="14 15">VKM B-2647</strain>
    </source>
</reference>
<evidence type="ECO:0000256" key="7">
    <source>
        <dbReference type="ARBA" id="ARBA00023157"/>
    </source>
</evidence>
<evidence type="ECO:0000256" key="11">
    <source>
        <dbReference type="ARBA" id="ARBA00041373"/>
    </source>
</evidence>
<evidence type="ECO:0000256" key="1">
    <source>
        <dbReference type="ARBA" id="ARBA00003330"/>
    </source>
</evidence>
<evidence type="ECO:0000259" key="13">
    <source>
        <dbReference type="PROSITE" id="PS51352"/>
    </source>
</evidence>
<evidence type="ECO:0000256" key="5">
    <source>
        <dbReference type="ARBA" id="ARBA00022862"/>
    </source>
</evidence>
<comment type="subunit">
    <text evidence="2">Monomer.</text>
</comment>
<evidence type="ECO:0000256" key="4">
    <source>
        <dbReference type="ARBA" id="ARBA00022559"/>
    </source>
</evidence>
<feature type="domain" description="Thioredoxin" evidence="13">
    <location>
        <begin position="3"/>
        <end position="156"/>
    </location>
</feature>
<dbReference type="PROSITE" id="PS51352">
    <property type="entry name" value="THIOREDOXIN_2"/>
    <property type="match status" value="1"/>
</dbReference>
<dbReference type="PANTHER" id="PTHR42801:SF4">
    <property type="entry name" value="AHPC_TSA FAMILY PROTEIN"/>
    <property type="match status" value="1"/>
</dbReference>
<evidence type="ECO:0000313" key="15">
    <source>
        <dbReference type="Proteomes" id="UP000031967"/>
    </source>
</evidence>
<dbReference type="CDD" id="cd03017">
    <property type="entry name" value="PRX_BCP"/>
    <property type="match status" value="1"/>
</dbReference>
<evidence type="ECO:0000256" key="9">
    <source>
        <dbReference type="ARBA" id="ARBA00032824"/>
    </source>
</evidence>
<evidence type="ECO:0000256" key="12">
    <source>
        <dbReference type="ARBA" id="ARBA00049091"/>
    </source>
</evidence>
<comment type="caution">
    <text evidence="14">The sequence shown here is derived from an EMBL/GenBank/DDBJ whole genome shotgun (WGS) entry which is preliminary data.</text>
</comment>
<dbReference type="InterPro" id="IPR013766">
    <property type="entry name" value="Thioredoxin_domain"/>
</dbReference>
<gene>
    <name evidence="14" type="ORF">SD70_18785</name>
</gene>
<accession>A0ABR5AF93</accession>
<keyword evidence="4" id="KW-0575">Peroxidase</keyword>
<dbReference type="PANTHER" id="PTHR42801">
    <property type="entry name" value="THIOREDOXIN-DEPENDENT PEROXIDE REDUCTASE"/>
    <property type="match status" value="1"/>
</dbReference>
<dbReference type="NCBIfam" id="NF006960">
    <property type="entry name" value="PRK09437.1"/>
    <property type="match status" value="1"/>
</dbReference>
<evidence type="ECO:0000256" key="10">
    <source>
        <dbReference type="ARBA" id="ARBA00038489"/>
    </source>
</evidence>
<protein>
    <recommendedName>
        <fullName evidence="3">thioredoxin-dependent peroxiredoxin</fullName>
        <ecNumber evidence="3">1.11.1.24</ecNumber>
    </recommendedName>
    <alternativeName>
        <fullName evidence="11">Bacterioferritin comigratory protein</fullName>
    </alternativeName>
    <alternativeName>
        <fullName evidence="9">Thioredoxin peroxidase</fullName>
    </alternativeName>
</protein>
<dbReference type="InterPro" id="IPR024706">
    <property type="entry name" value="Peroxiredoxin_AhpC-typ"/>
</dbReference>
<keyword evidence="6" id="KW-0560">Oxidoreductase</keyword>